<keyword evidence="1" id="KW-1185">Reference proteome</keyword>
<evidence type="ECO:0000313" key="1">
    <source>
        <dbReference type="Proteomes" id="UP001652628"/>
    </source>
</evidence>
<evidence type="ECO:0000313" key="2">
    <source>
        <dbReference type="RefSeq" id="XP_070852451.1"/>
    </source>
</evidence>
<dbReference type="GeneID" id="108011730"/>
<proteinExistence type="predicted"/>
<accession>A0ABM4TR52</accession>
<dbReference type="Proteomes" id="UP001652628">
    <property type="component" value="Chromosome 3"/>
</dbReference>
<gene>
    <name evidence="2" type="primary">l(3)80Fj</name>
</gene>
<organism evidence="1 2">
    <name type="scientific">Drosophila suzukii</name>
    <name type="common">Spotted-wing drosophila fruit fly</name>
    <dbReference type="NCBI Taxonomy" id="28584"/>
    <lineage>
        <taxon>Eukaryota</taxon>
        <taxon>Metazoa</taxon>
        <taxon>Ecdysozoa</taxon>
        <taxon>Arthropoda</taxon>
        <taxon>Hexapoda</taxon>
        <taxon>Insecta</taxon>
        <taxon>Pterygota</taxon>
        <taxon>Neoptera</taxon>
        <taxon>Endopterygota</taxon>
        <taxon>Diptera</taxon>
        <taxon>Brachycera</taxon>
        <taxon>Muscomorpha</taxon>
        <taxon>Ephydroidea</taxon>
        <taxon>Drosophilidae</taxon>
        <taxon>Drosophila</taxon>
        <taxon>Sophophora</taxon>
    </lineage>
</organism>
<name>A0ABM4TR52_DROSZ</name>
<reference evidence="2" key="1">
    <citation type="submission" date="2025-08" db="UniProtKB">
        <authorList>
            <consortium name="RefSeq"/>
        </authorList>
    </citation>
    <scope>IDENTIFICATION</scope>
</reference>
<protein>
    <submittedName>
        <fullName evidence="2">Uncharacterized protein l(3)80Fj isoform X4</fullName>
    </submittedName>
</protein>
<dbReference type="RefSeq" id="XP_070852451.1">
    <property type="nucleotide sequence ID" value="XM_070996350.1"/>
</dbReference>
<sequence length="58" mass="6537">MVDEQLSSALRDLPGKVLNVPVEERQLIFRNVSSVLRNPAELLLPSSWLSVLFVEDCL</sequence>